<dbReference type="Proteomes" id="UP000242188">
    <property type="component" value="Unassembled WGS sequence"/>
</dbReference>
<organism evidence="7 8">
    <name type="scientific">Mizuhopecten yessoensis</name>
    <name type="common">Japanese scallop</name>
    <name type="synonym">Patinopecten yessoensis</name>
    <dbReference type="NCBI Taxonomy" id="6573"/>
    <lineage>
        <taxon>Eukaryota</taxon>
        <taxon>Metazoa</taxon>
        <taxon>Spiralia</taxon>
        <taxon>Lophotrochozoa</taxon>
        <taxon>Mollusca</taxon>
        <taxon>Bivalvia</taxon>
        <taxon>Autobranchia</taxon>
        <taxon>Pteriomorphia</taxon>
        <taxon>Pectinida</taxon>
        <taxon>Pectinoidea</taxon>
        <taxon>Pectinidae</taxon>
        <taxon>Mizuhopecten</taxon>
    </lineage>
</organism>
<dbReference type="InterPro" id="IPR019191">
    <property type="entry name" value="Essential_protein_Yae1_N"/>
</dbReference>
<proteinExistence type="predicted"/>
<feature type="region of interest" description="Disordered" evidence="5">
    <location>
        <begin position="112"/>
        <end position="141"/>
    </location>
</feature>
<dbReference type="AlphaFoldDB" id="A0A210PU80"/>
<dbReference type="GO" id="GO:0005737">
    <property type="term" value="C:cytoplasm"/>
    <property type="evidence" value="ECO:0007669"/>
    <property type="project" value="UniProtKB-SubCell"/>
</dbReference>
<gene>
    <name evidence="7" type="ORF">KP79_PYT19704</name>
</gene>
<keyword evidence="4" id="KW-0539">Nucleus</keyword>
<dbReference type="OrthoDB" id="6150444at2759"/>
<dbReference type="STRING" id="6573.A0A210PU80"/>
<comment type="subcellular location">
    <subcellularLocation>
        <location evidence="2">Cytoplasm</location>
    </subcellularLocation>
    <subcellularLocation>
        <location evidence="1">Nucleus</location>
    </subcellularLocation>
</comment>
<accession>A0A210PU80</accession>
<dbReference type="InterPro" id="IPR038881">
    <property type="entry name" value="Yae1-like"/>
</dbReference>
<dbReference type="GO" id="GO:0005634">
    <property type="term" value="C:nucleus"/>
    <property type="evidence" value="ECO:0007669"/>
    <property type="project" value="UniProtKB-SubCell"/>
</dbReference>
<evidence type="ECO:0000313" key="8">
    <source>
        <dbReference type="Proteomes" id="UP000242188"/>
    </source>
</evidence>
<evidence type="ECO:0000313" key="7">
    <source>
        <dbReference type="EMBL" id="OWF40015.1"/>
    </source>
</evidence>
<keyword evidence="8" id="KW-1185">Reference proteome</keyword>
<evidence type="ECO:0000256" key="1">
    <source>
        <dbReference type="ARBA" id="ARBA00004123"/>
    </source>
</evidence>
<reference evidence="7 8" key="1">
    <citation type="journal article" date="2017" name="Nat. Ecol. Evol.">
        <title>Scallop genome provides insights into evolution of bilaterian karyotype and development.</title>
        <authorList>
            <person name="Wang S."/>
            <person name="Zhang J."/>
            <person name="Jiao W."/>
            <person name="Li J."/>
            <person name="Xun X."/>
            <person name="Sun Y."/>
            <person name="Guo X."/>
            <person name="Huan P."/>
            <person name="Dong B."/>
            <person name="Zhang L."/>
            <person name="Hu X."/>
            <person name="Sun X."/>
            <person name="Wang J."/>
            <person name="Zhao C."/>
            <person name="Wang Y."/>
            <person name="Wang D."/>
            <person name="Huang X."/>
            <person name="Wang R."/>
            <person name="Lv J."/>
            <person name="Li Y."/>
            <person name="Zhang Z."/>
            <person name="Liu B."/>
            <person name="Lu W."/>
            <person name="Hui Y."/>
            <person name="Liang J."/>
            <person name="Zhou Z."/>
            <person name="Hou R."/>
            <person name="Li X."/>
            <person name="Liu Y."/>
            <person name="Li H."/>
            <person name="Ning X."/>
            <person name="Lin Y."/>
            <person name="Zhao L."/>
            <person name="Xing Q."/>
            <person name="Dou J."/>
            <person name="Li Y."/>
            <person name="Mao J."/>
            <person name="Guo H."/>
            <person name="Dou H."/>
            <person name="Li T."/>
            <person name="Mu C."/>
            <person name="Jiang W."/>
            <person name="Fu Q."/>
            <person name="Fu X."/>
            <person name="Miao Y."/>
            <person name="Liu J."/>
            <person name="Yu Q."/>
            <person name="Li R."/>
            <person name="Liao H."/>
            <person name="Li X."/>
            <person name="Kong Y."/>
            <person name="Jiang Z."/>
            <person name="Chourrout D."/>
            <person name="Li R."/>
            <person name="Bao Z."/>
        </authorList>
    </citation>
    <scope>NUCLEOTIDE SEQUENCE [LARGE SCALE GENOMIC DNA]</scope>
    <source>
        <strain evidence="7 8">PY_sf001</strain>
    </source>
</reference>
<evidence type="ECO:0000256" key="2">
    <source>
        <dbReference type="ARBA" id="ARBA00004496"/>
    </source>
</evidence>
<evidence type="ECO:0000256" key="5">
    <source>
        <dbReference type="SAM" id="MobiDB-lite"/>
    </source>
</evidence>
<evidence type="ECO:0000259" key="6">
    <source>
        <dbReference type="Pfam" id="PF09811"/>
    </source>
</evidence>
<protein>
    <submittedName>
        <fullName evidence="7">Yae1 domain-containing protein 1</fullName>
    </submittedName>
</protein>
<sequence length="213" mass="23877">MDEQEDDIFDENASEIMIGSRDWKKMDSSLIKLGYRDGISEGQEINVQEGFNQGYSIAVSLVFSIAVLRGEISAILSMKHIQQTAMDKSMEAELEQLLQEVRDLEQSCMKTSTSMENKVDQPKDSIQSGKEDNKVAEAGNDSNQESCVDCVCKERDSQGHGCGQRHDVQGQLVQAEERVDIAEHSSATSPDTKRMLEELQRRLKIIMESVNVK</sequence>
<name>A0A210PU80_MIZYE</name>
<dbReference type="Pfam" id="PF09811">
    <property type="entry name" value="Yae1_N"/>
    <property type="match status" value="1"/>
</dbReference>
<feature type="domain" description="Essential protein Yae1 N-terminal" evidence="6">
    <location>
        <begin position="34"/>
        <end position="70"/>
    </location>
</feature>
<comment type="caution">
    <text evidence="7">The sequence shown here is derived from an EMBL/GenBank/DDBJ whole genome shotgun (WGS) entry which is preliminary data.</text>
</comment>
<dbReference type="PANTHER" id="PTHR18829:SF0">
    <property type="entry name" value="PROTEIN YAE1 HOMOLOG"/>
    <property type="match status" value="1"/>
</dbReference>
<evidence type="ECO:0000256" key="3">
    <source>
        <dbReference type="ARBA" id="ARBA00022490"/>
    </source>
</evidence>
<keyword evidence="3" id="KW-0963">Cytoplasm</keyword>
<dbReference type="EMBL" id="NEDP02005493">
    <property type="protein sequence ID" value="OWF40015.1"/>
    <property type="molecule type" value="Genomic_DNA"/>
</dbReference>
<evidence type="ECO:0000256" key="4">
    <source>
        <dbReference type="ARBA" id="ARBA00023242"/>
    </source>
</evidence>
<dbReference type="PANTHER" id="PTHR18829">
    <property type="entry name" value="PROTEIN YAE1 HOMOLOG"/>
    <property type="match status" value="1"/>
</dbReference>
<feature type="compositionally biased region" description="Basic and acidic residues" evidence="5">
    <location>
        <begin position="117"/>
        <end position="135"/>
    </location>
</feature>